<dbReference type="GO" id="GO:0005789">
    <property type="term" value="C:endoplasmic reticulum membrane"/>
    <property type="evidence" value="ECO:0007669"/>
    <property type="project" value="UniProtKB-SubCell"/>
</dbReference>
<evidence type="ECO:0000256" key="10">
    <source>
        <dbReference type="ARBA" id="ARBA00022989"/>
    </source>
</evidence>
<keyword evidence="7 14" id="KW-0812">Transmembrane</keyword>
<comment type="pathway">
    <text evidence="2">Glycerolipid metabolism; triacylglycerol biosynthesis.</text>
</comment>
<keyword evidence="5" id="KW-0444">Lipid biosynthesis</keyword>
<evidence type="ECO:0000256" key="5">
    <source>
        <dbReference type="ARBA" id="ARBA00022516"/>
    </source>
</evidence>
<comment type="pathway">
    <text evidence="3">Lipid metabolism.</text>
</comment>
<dbReference type="GO" id="GO:0004144">
    <property type="term" value="F:diacylglycerol O-acyltransferase activity"/>
    <property type="evidence" value="ECO:0007669"/>
    <property type="project" value="TreeGrafter"/>
</dbReference>
<evidence type="ECO:0000256" key="13">
    <source>
        <dbReference type="ARBA" id="ARBA00023315"/>
    </source>
</evidence>
<dbReference type="CDD" id="cd07987">
    <property type="entry name" value="LPLAT_MGAT-like"/>
    <property type="match status" value="1"/>
</dbReference>
<dbReference type="InterPro" id="IPR007130">
    <property type="entry name" value="DAGAT"/>
</dbReference>
<gene>
    <name evidence="15" type="ORF">OAUR00152_LOCUS23868</name>
</gene>
<keyword evidence="12 14" id="KW-0472">Membrane</keyword>
<evidence type="ECO:0000256" key="8">
    <source>
        <dbReference type="ARBA" id="ARBA00022798"/>
    </source>
</evidence>
<protein>
    <recommendedName>
        <fullName evidence="14">Acyltransferase</fullName>
        <ecNumber evidence="14">2.3.1.-</ecNumber>
    </recommendedName>
</protein>
<evidence type="ECO:0000256" key="1">
    <source>
        <dbReference type="ARBA" id="ARBA00004477"/>
    </source>
</evidence>
<dbReference type="PANTHER" id="PTHR12317:SF0">
    <property type="entry name" value="ACYLTRANSFERASE"/>
    <property type="match status" value="1"/>
</dbReference>
<keyword evidence="10 14" id="KW-1133">Transmembrane helix</keyword>
<proteinExistence type="inferred from homology"/>
<keyword evidence="11" id="KW-0443">Lipid metabolism</keyword>
<reference evidence="15" key="1">
    <citation type="submission" date="2021-01" db="EMBL/GenBank/DDBJ databases">
        <authorList>
            <person name="Corre E."/>
            <person name="Pelletier E."/>
            <person name="Niang G."/>
            <person name="Scheremetjew M."/>
            <person name="Finn R."/>
            <person name="Kale V."/>
            <person name="Holt S."/>
            <person name="Cochrane G."/>
            <person name="Meng A."/>
            <person name="Brown T."/>
            <person name="Cohen L."/>
        </authorList>
    </citation>
    <scope>NUCLEOTIDE SEQUENCE</scope>
    <source>
        <strain evidence="15">Isolate 1302-5</strain>
    </source>
</reference>
<keyword evidence="6 14" id="KW-0808">Transferase</keyword>
<dbReference type="GO" id="GO:0006071">
    <property type="term" value="P:glycerol metabolic process"/>
    <property type="evidence" value="ECO:0007669"/>
    <property type="project" value="UniProtKB-KW"/>
</dbReference>
<evidence type="ECO:0000256" key="11">
    <source>
        <dbReference type="ARBA" id="ARBA00023098"/>
    </source>
</evidence>
<dbReference type="Pfam" id="PF03982">
    <property type="entry name" value="DAGAT"/>
    <property type="match status" value="1"/>
</dbReference>
<keyword evidence="8" id="KW-0319">Glycerol metabolism</keyword>
<evidence type="ECO:0000256" key="12">
    <source>
        <dbReference type="ARBA" id="ARBA00023136"/>
    </source>
</evidence>
<keyword evidence="9 14" id="KW-0256">Endoplasmic reticulum</keyword>
<dbReference type="GO" id="GO:0019432">
    <property type="term" value="P:triglyceride biosynthetic process"/>
    <property type="evidence" value="ECO:0007669"/>
    <property type="project" value="TreeGrafter"/>
</dbReference>
<evidence type="ECO:0000256" key="7">
    <source>
        <dbReference type="ARBA" id="ARBA00022692"/>
    </source>
</evidence>
<comment type="similarity">
    <text evidence="4 14">Belongs to the diacylglycerol acyltransferase family.</text>
</comment>
<evidence type="ECO:0000256" key="2">
    <source>
        <dbReference type="ARBA" id="ARBA00004771"/>
    </source>
</evidence>
<evidence type="ECO:0000256" key="14">
    <source>
        <dbReference type="RuleBase" id="RU367023"/>
    </source>
</evidence>
<evidence type="ECO:0000256" key="4">
    <source>
        <dbReference type="ARBA" id="ARBA00005420"/>
    </source>
</evidence>
<organism evidence="15">
    <name type="scientific">Odontella aurita</name>
    <dbReference type="NCBI Taxonomy" id="265563"/>
    <lineage>
        <taxon>Eukaryota</taxon>
        <taxon>Sar</taxon>
        <taxon>Stramenopiles</taxon>
        <taxon>Ochrophyta</taxon>
        <taxon>Bacillariophyta</taxon>
        <taxon>Mediophyceae</taxon>
        <taxon>Biddulphiophycidae</taxon>
        <taxon>Eupodiscales</taxon>
        <taxon>Odontellaceae</taxon>
        <taxon>Odontella</taxon>
    </lineage>
</organism>
<evidence type="ECO:0000313" key="15">
    <source>
        <dbReference type="EMBL" id="CAE2255712.1"/>
    </source>
</evidence>
<keyword evidence="13" id="KW-0012">Acyltransferase</keyword>
<feature type="transmembrane region" description="Helical" evidence="14">
    <location>
        <begin position="21"/>
        <end position="54"/>
    </location>
</feature>
<dbReference type="AlphaFoldDB" id="A0A7S4MZB7"/>
<evidence type="ECO:0000256" key="3">
    <source>
        <dbReference type="ARBA" id="ARBA00005189"/>
    </source>
</evidence>
<evidence type="ECO:0000256" key="6">
    <source>
        <dbReference type="ARBA" id="ARBA00022679"/>
    </source>
</evidence>
<comment type="subcellular location">
    <subcellularLocation>
        <location evidence="1 14">Endoplasmic reticulum membrane</location>
        <topology evidence="1 14">Multi-pass membrane protein</topology>
    </subcellularLocation>
</comment>
<evidence type="ECO:0000256" key="9">
    <source>
        <dbReference type="ARBA" id="ARBA00022824"/>
    </source>
</evidence>
<dbReference type="EMBL" id="HBKQ01034808">
    <property type="protein sequence ID" value="CAE2255712.1"/>
    <property type="molecule type" value="Transcribed_RNA"/>
</dbReference>
<dbReference type="EC" id="2.3.1.-" evidence="14"/>
<comment type="caution">
    <text evidence="14">Lacks conserved residue(s) required for the propagation of feature annotation.</text>
</comment>
<dbReference type="PANTHER" id="PTHR12317">
    <property type="entry name" value="DIACYLGLYCEROL O-ACYLTRANSFERASE"/>
    <property type="match status" value="1"/>
</dbReference>
<accession>A0A7S4MZB7</accession>
<sequence length="328" mass="37146">MCQPDKLAMRAPSRRDVPFHRWFLGLCVASIFSLVYIVTPPYIISALAALAFQYPSTKASVIYACPLIFSVLTKATAAPRFAWLLSPMLDYFDYEEAFEIGNDEFRKDAKIGKRYMVVFQPHGVISFVGLCAWVSSPDDFRQIKTAVASAVLKTPILKNVMGIFGLTDASASNIKRHLKNKGVEGSIVIYVGGIAELFKSSRKEERLYLSKRKGFIKIALREGVDIVPGYKFGNTSVLTVLKSGPLASLSRKLQVSLTYFWGKYYLPIPRDEKLLYVRGRPLGLPHILDPSVEDINKYHAIYCEEVTRLFNKYKEKVPMYKHKELHID</sequence>
<name>A0A7S4MZB7_9STRA</name>